<evidence type="ECO:0000259" key="1">
    <source>
        <dbReference type="Pfam" id="PF00326"/>
    </source>
</evidence>
<dbReference type="GO" id="GO:0008239">
    <property type="term" value="F:dipeptidyl-peptidase activity"/>
    <property type="evidence" value="ECO:0007669"/>
    <property type="project" value="TreeGrafter"/>
</dbReference>
<accession>A0A238VJ60</accession>
<dbReference type="AlphaFoldDB" id="A0A238VJ60"/>
<gene>
    <name evidence="2" type="ORF">SAMN04488111_0592</name>
</gene>
<dbReference type="PANTHER" id="PTHR11731:SF193">
    <property type="entry name" value="DIPEPTIDYL PEPTIDASE 9"/>
    <property type="match status" value="1"/>
</dbReference>
<dbReference type="Proteomes" id="UP000198412">
    <property type="component" value="Unassembled WGS sequence"/>
</dbReference>
<protein>
    <submittedName>
        <fullName evidence="2">Dipeptidyl aminopeptidase/acylaminoacyl peptidase</fullName>
    </submittedName>
</protein>
<dbReference type="Gene3D" id="3.40.50.1820">
    <property type="entry name" value="alpha/beta hydrolase"/>
    <property type="match status" value="1"/>
</dbReference>
<dbReference type="GO" id="GO:0004177">
    <property type="term" value="F:aminopeptidase activity"/>
    <property type="evidence" value="ECO:0007669"/>
    <property type="project" value="UniProtKB-KW"/>
</dbReference>
<dbReference type="SUPFAM" id="SSF53474">
    <property type="entry name" value="alpha/beta-Hydrolases"/>
    <property type="match status" value="1"/>
</dbReference>
<dbReference type="SUPFAM" id="SSF82171">
    <property type="entry name" value="DPP6 N-terminal domain-like"/>
    <property type="match status" value="1"/>
</dbReference>
<dbReference type="Pfam" id="PF00326">
    <property type="entry name" value="Peptidase_S9"/>
    <property type="match status" value="1"/>
</dbReference>
<dbReference type="EMBL" id="FZNX01000001">
    <property type="protein sequence ID" value="SNR34430.1"/>
    <property type="molecule type" value="Genomic_DNA"/>
</dbReference>
<evidence type="ECO:0000313" key="2">
    <source>
        <dbReference type="EMBL" id="SNR34430.1"/>
    </source>
</evidence>
<dbReference type="GO" id="GO:0006508">
    <property type="term" value="P:proteolysis"/>
    <property type="evidence" value="ECO:0007669"/>
    <property type="project" value="InterPro"/>
</dbReference>
<proteinExistence type="predicted"/>
<dbReference type="OrthoDB" id="9812921at2"/>
<dbReference type="InterPro" id="IPR001375">
    <property type="entry name" value="Peptidase_S9_cat"/>
</dbReference>
<sequence length="938" mass="107149">MLSKKNPTMKIFLTTLLIFISLSIFAQKKILDHKDLEIWNTIKNKTISSNGEFIMYSLEKGEKDSWLKIKNGTGGLVFEHERSEKGQFTYHSKYALFTLKPWKDSIKELKRSKVKKDDLPKDTLGIYNLNTKSLHKLGNVKSYKTPEKWSGFIAYLLEDIKSVKKEEDTLKPKKKDKKKSGQKVGKENGYHLVLRDLNNTKQDTFKFVTDYVFAEEAKRLAFITSGVDSTVKAGVYVLNLENNNLAQIFDAEKATYSQLNFSETGKNLGFVVDTDTTKVLVRPNQLFHWKEGAIKAQKVLDENNAPNGFRVSSDGKISFSKDESKLYFGLSKPPIVKDTTLLDEEIVNVEVWTYDEPRLYTVQELQVKSDVKKSYLAAIHLNNSNKLIQIGSLAYPDARLGNEGNSELALVSTSLPYELESQWTGNRARDYAIVNTNTGEITKILTKMSGRINISPAGKYAYGYNSVDSTWFAYSLIKKKMTNLTKGEVFYNELNDSPNNPYAYGSLGWSENDASLLIYNRFDIWKFNPDTGLKTKLTNGRENKTVYRYVKLDKEERFVNDKKWILKTFNEVTKNSGYYEFNSKNNTGKQLITGPFSFSTPLKARENNKVIYTKESFIDFPDIIASDLSFKKQNQLSNANPQQKEYNWGTAELVNWTSLDGVELTGMLIKPENFDPSKKYPMIVNFYEKSSDGLFRHKAPSAGRSTINYSFYASRGYLIFNPDINYRIGYPGESALNCVLPGVTSLIDKGFVDKDNIGVQGHSWGGYQIAYLVTKTDIFKAAESGAPVPNMISAYGGIRWWTGLSRQFQYEHTQSRIGGTPWEYPQRYIENSPIFNIDKINTPLLIMHNDADGHVPWYQGIEFFTALRRLGKPSWFLNYNGEPHWPQKIQNRKDFNIRLAQFFDFYLKGAQKPVWMKRGVPAIEKGINQGLELLPVGE</sequence>
<feature type="domain" description="Peptidase S9 prolyl oligopeptidase catalytic" evidence="1">
    <location>
        <begin position="741"/>
        <end position="908"/>
    </location>
</feature>
<dbReference type="InterPro" id="IPR029058">
    <property type="entry name" value="AB_hydrolase_fold"/>
</dbReference>
<keyword evidence="2" id="KW-0645">Protease</keyword>
<dbReference type="InterPro" id="IPR050278">
    <property type="entry name" value="Serine_Prot_S9B/DPPIV"/>
</dbReference>
<name>A0A238VJ60_9FLAO</name>
<keyword evidence="2" id="KW-0378">Hydrolase</keyword>
<dbReference type="GO" id="GO:0008236">
    <property type="term" value="F:serine-type peptidase activity"/>
    <property type="evidence" value="ECO:0007669"/>
    <property type="project" value="InterPro"/>
</dbReference>
<keyword evidence="3" id="KW-1185">Reference proteome</keyword>
<dbReference type="PANTHER" id="PTHR11731">
    <property type="entry name" value="PROTEASE FAMILY S9B,C DIPEPTIDYL-PEPTIDASE IV-RELATED"/>
    <property type="match status" value="1"/>
</dbReference>
<evidence type="ECO:0000313" key="3">
    <source>
        <dbReference type="Proteomes" id="UP000198412"/>
    </source>
</evidence>
<organism evidence="2 3">
    <name type="scientific">Lutibacter flavus</name>
    <dbReference type="NCBI Taxonomy" id="691689"/>
    <lineage>
        <taxon>Bacteria</taxon>
        <taxon>Pseudomonadati</taxon>
        <taxon>Bacteroidota</taxon>
        <taxon>Flavobacteriia</taxon>
        <taxon>Flavobacteriales</taxon>
        <taxon>Flavobacteriaceae</taxon>
        <taxon>Lutibacter</taxon>
    </lineage>
</organism>
<reference evidence="3" key="1">
    <citation type="submission" date="2017-06" db="EMBL/GenBank/DDBJ databases">
        <authorList>
            <person name="Varghese N."/>
            <person name="Submissions S."/>
        </authorList>
    </citation>
    <scope>NUCLEOTIDE SEQUENCE [LARGE SCALE GENOMIC DNA]</scope>
    <source>
        <strain evidence="3">DSM 27993</strain>
    </source>
</reference>
<keyword evidence="2" id="KW-0031">Aminopeptidase</keyword>